<keyword evidence="1" id="KW-0812">Transmembrane</keyword>
<accession>A0ABT7QL06</accession>
<sequence>MLVLAIFSYPLWHHRLWQQNKQKIKKPVVQSANTWITDVAAAAGALAIAALMCWDATHYNNRDSYVFPVTVAIAMTVFSVLLARQAIANRSTPNTSKNITTTADDEAKHRIAVVLMSVIGFLPAAIATATATFIRPSIKNYCLAGSSTIYCHYRFLFIIHTCF</sequence>
<protein>
    <submittedName>
        <fullName evidence="2">Uncharacterized protein</fullName>
    </submittedName>
</protein>
<keyword evidence="1" id="KW-1133">Transmembrane helix</keyword>
<comment type="caution">
    <text evidence="2">The sequence shown here is derived from an EMBL/GenBank/DDBJ whole genome shotgun (WGS) entry which is preliminary data.</text>
</comment>
<reference evidence="2" key="2">
    <citation type="journal article" date="2023" name="Microbiome">
        <title>Synthase-selected sorting approach identifies a beta-lactone synthase in a nudibranch symbiotic bacterium.</title>
        <authorList>
            <person name="Dzunkova M."/>
            <person name="La Clair J.J."/>
            <person name="Tyml T."/>
            <person name="Doud D."/>
            <person name="Schulz F."/>
            <person name="Piquer-Esteban S."/>
            <person name="Porcel Sanchis D."/>
            <person name="Osborn A."/>
            <person name="Robinson D."/>
            <person name="Louie K.B."/>
            <person name="Bowen B.P."/>
            <person name="Bowers R.M."/>
            <person name="Lee J."/>
            <person name="Arnau V."/>
            <person name="Diaz-Villanueva W."/>
            <person name="Stepanauskas R."/>
            <person name="Gosliner T."/>
            <person name="Date S.V."/>
            <person name="Northen T.R."/>
            <person name="Cheng J.F."/>
            <person name="Burkart M.D."/>
            <person name="Woyke T."/>
        </authorList>
    </citation>
    <scope>NUCLEOTIDE SEQUENCE</scope>
    <source>
        <strain evidence="2">Df01</strain>
    </source>
</reference>
<gene>
    <name evidence="2" type="ORF">NQX30_03225</name>
</gene>
<evidence type="ECO:0000256" key="1">
    <source>
        <dbReference type="SAM" id="Phobius"/>
    </source>
</evidence>
<dbReference type="EMBL" id="JANQAO010000002">
    <property type="protein sequence ID" value="MDM5147384.1"/>
    <property type="molecule type" value="Genomic_DNA"/>
</dbReference>
<keyword evidence="3" id="KW-1185">Reference proteome</keyword>
<evidence type="ECO:0000313" key="3">
    <source>
        <dbReference type="Proteomes" id="UP001168167"/>
    </source>
</evidence>
<proteinExistence type="predicted"/>
<name>A0ABT7QL06_9GAMM</name>
<feature type="transmembrane region" description="Helical" evidence="1">
    <location>
        <begin position="111"/>
        <end position="134"/>
    </location>
</feature>
<reference evidence="2" key="1">
    <citation type="submission" date="2022-08" db="EMBL/GenBank/DDBJ databases">
        <authorList>
            <person name="Dzunkova M."/>
            <person name="La Clair J."/>
            <person name="Tyml T."/>
            <person name="Doud D."/>
            <person name="Schulz F."/>
            <person name="Piquer S."/>
            <person name="Porcel Sanchis D."/>
            <person name="Osborn A."/>
            <person name="Robinson D."/>
            <person name="Louie K.B."/>
            <person name="Bowen B.P."/>
            <person name="Bowers R."/>
            <person name="Lee J."/>
            <person name="Arnau Llombart V."/>
            <person name="Diaz Villanueva W."/>
            <person name="Gosliner T."/>
            <person name="Northen T."/>
            <person name="Cheng J.-F."/>
            <person name="Burkart M.D."/>
            <person name="Woyke T."/>
        </authorList>
    </citation>
    <scope>NUCLEOTIDE SEQUENCE</scope>
    <source>
        <strain evidence="2">Df01</strain>
    </source>
</reference>
<keyword evidence="1" id="KW-0472">Membrane</keyword>
<feature type="transmembrane region" description="Helical" evidence="1">
    <location>
        <begin position="66"/>
        <end position="87"/>
    </location>
</feature>
<feature type="transmembrane region" description="Helical" evidence="1">
    <location>
        <begin position="35"/>
        <end position="54"/>
    </location>
</feature>
<dbReference type="Proteomes" id="UP001168167">
    <property type="component" value="Unassembled WGS sequence"/>
</dbReference>
<evidence type="ECO:0000313" key="2">
    <source>
        <dbReference type="EMBL" id="MDM5147384.1"/>
    </source>
</evidence>
<organism evidence="2 3">
    <name type="scientific">Candidatus Doriopsillibacter californiensis</name>
    <dbReference type="NCBI Taxonomy" id="2970740"/>
    <lineage>
        <taxon>Bacteria</taxon>
        <taxon>Pseudomonadati</taxon>
        <taxon>Pseudomonadota</taxon>
        <taxon>Gammaproteobacteria</taxon>
        <taxon>Candidatus Tethybacterales</taxon>
        <taxon>Candidatus Persebacteraceae</taxon>
        <taxon>Candidatus Doriopsillibacter</taxon>
    </lineage>
</organism>